<evidence type="ECO:0008006" key="4">
    <source>
        <dbReference type="Google" id="ProtNLM"/>
    </source>
</evidence>
<keyword evidence="1" id="KW-0812">Transmembrane</keyword>
<comment type="caution">
    <text evidence="2">The sequence shown here is derived from an EMBL/GenBank/DDBJ whole genome shotgun (WGS) entry which is preliminary data.</text>
</comment>
<organism evidence="2 3">
    <name type="scientific">Clostridium sartagoforme AAU1</name>
    <dbReference type="NCBI Taxonomy" id="1202534"/>
    <lineage>
        <taxon>Bacteria</taxon>
        <taxon>Bacillati</taxon>
        <taxon>Bacillota</taxon>
        <taxon>Clostridia</taxon>
        <taxon>Eubacteriales</taxon>
        <taxon>Clostridiaceae</taxon>
        <taxon>Clostridium</taxon>
    </lineage>
</organism>
<keyword evidence="1" id="KW-1133">Transmembrane helix</keyword>
<protein>
    <recommendedName>
        <fullName evidence="4">DUF3267 domain-containing protein</fullName>
    </recommendedName>
</protein>
<feature type="transmembrane region" description="Helical" evidence="1">
    <location>
        <begin position="114"/>
        <end position="136"/>
    </location>
</feature>
<dbReference type="AlphaFoldDB" id="R9CAQ8"/>
<sequence>MKLIYKGKFDGNYDNLPYREHKPNYVKFKEASNATELAIKANIVAIILLILLLVIAFKQGNYLNNWGILLSLLSLFPHEFLHAICFKEEVYLYTLLKKGILFVVGNEDMSKTRFIIMSLLPNIVFGIGPYIIGLIIKNNVLTTLGIFATSMGCGDFINVYNAITQMPKGTRTYLHKFNSYWYMPN</sequence>
<evidence type="ECO:0000313" key="2">
    <source>
        <dbReference type="EMBL" id="EOR26387.1"/>
    </source>
</evidence>
<feature type="transmembrane region" description="Helical" evidence="1">
    <location>
        <begin position="142"/>
        <end position="163"/>
    </location>
</feature>
<dbReference type="PATRIC" id="fig|1202534.3.peg.1639"/>
<keyword evidence="1" id="KW-0472">Membrane</keyword>
<accession>R9CAQ8</accession>
<dbReference type="EMBL" id="ASRV01000093">
    <property type="protein sequence ID" value="EOR26387.1"/>
    <property type="molecule type" value="Genomic_DNA"/>
</dbReference>
<keyword evidence="3" id="KW-1185">Reference proteome</keyword>
<gene>
    <name evidence="2" type="ORF">A500_08201</name>
</gene>
<name>R9CAQ8_9CLOT</name>
<dbReference type="Pfam" id="PF11667">
    <property type="entry name" value="DUF3267"/>
    <property type="match status" value="1"/>
</dbReference>
<evidence type="ECO:0000256" key="1">
    <source>
        <dbReference type="SAM" id="Phobius"/>
    </source>
</evidence>
<proteinExistence type="predicted"/>
<dbReference type="Proteomes" id="UP000013988">
    <property type="component" value="Unassembled WGS sequence"/>
</dbReference>
<feature type="transmembrane region" description="Helical" evidence="1">
    <location>
        <begin position="37"/>
        <end position="57"/>
    </location>
</feature>
<dbReference type="RefSeq" id="WP_016207027.1">
    <property type="nucleotide sequence ID" value="NZ_ASRV01000093.1"/>
</dbReference>
<dbReference type="InterPro" id="IPR021683">
    <property type="entry name" value="DUF3267"/>
</dbReference>
<reference evidence="2 3" key="1">
    <citation type="submission" date="2013-03" db="EMBL/GenBank/DDBJ databases">
        <title>Whole genome shotgun sequencing of Clostridium sartagoforme AAU1.</title>
        <authorList>
            <person name="Joshi C.G."/>
            <person name="Duggirala S.M."/>
            <person name="Nathani N.M."/>
            <person name="Bhatt V.D."/>
            <person name="Patel A.K."/>
            <person name="Pandya P.R."/>
            <person name="KaPatel J.A."/>
        </authorList>
    </citation>
    <scope>NUCLEOTIDE SEQUENCE [LARGE SCALE GENOMIC DNA]</scope>
    <source>
        <strain evidence="2 3">AAU1</strain>
    </source>
</reference>
<evidence type="ECO:0000313" key="3">
    <source>
        <dbReference type="Proteomes" id="UP000013988"/>
    </source>
</evidence>